<organism evidence="3 4">
    <name type="scientific">Vogesella fluminis</name>
    <dbReference type="NCBI Taxonomy" id="1069161"/>
    <lineage>
        <taxon>Bacteria</taxon>
        <taxon>Pseudomonadati</taxon>
        <taxon>Pseudomonadota</taxon>
        <taxon>Betaproteobacteria</taxon>
        <taxon>Neisseriales</taxon>
        <taxon>Chromobacteriaceae</taxon>
        <taxon>Vogesella</taxon>
    </lineage>
</organism>
<dbReference type="Pfam" id="PF13424">
    <property type="entry name" value="TPR_12"/>
    <property type="match status" value="2"/>
</dbReference>
<evidence type="ECO:0008006" key="5">
    <source>
        <dbReference type="Google" id="ProtNLM"/>
    </source>
</evidence>
<keyword evidence="4" id="KW-1185">Reference proteome</keyword>
<gene>
    <name evidence="3" type="ORF">GCM10011419_28360</name>
</gene>
<feature type="repeat" description="TPR" evidence="1">
    <location>
        <begin position="331"/>
        <end position="364"/>
    </location>
</feature>
<dbReference type="InterPro" id="IPR011990">
    <property type="entry name" value="TPR-like_helical_dom_sf"/>
</dbReference>
<reference evidence="4" key="1">
    <citation type="journal article" date="2019" name="Int. J. Syst. Evol. Microbiol.">
        <title>The Global Catalogue of Microorganisms (GCM) 10K type strain sequencing project: providing services to taxonomists for standard genome sequencing and annotation.</title>
        <authorList>
            <consortium name="The Broad Institute Genomics Platform"/>
            <consortium name="The Broad Institute Genome Sequencing Center for Infectious Disease"/>
            <person name="Wu L."/>
            <person name="Ma J."/>
        </authorList>
    </citation>
    <scope>NUCLEOTIDE SEQUENCE [LARGE SCALE GENOMIC DNA]</scope>
    <source>
        <strain evidence="4">KCTC 23713</strain>
    </source>
</reference>
<feature type="repeat" description="TPR" evidence="1">
    <location>
        <begin position="133"/>
        <end position="166"/>
    </location>
</feature>
<dbReference type="RefSeq" id="WP_189354773.1">
    <property type="nucleotide sequence ID" value="NZ_BMYP01000059.1"/>
</dbReference>
<dbReference type="EMBL" id="BMYP01000059">
    <property type="protein sequence ID" value="GHD81794.1"/>
    <property type="molecule type" value="Genomic_DNA"/>
</dbReference>
<evidence type="ECO:0000256" key="2">
    <source>
        <dbReference type="SAM" id="SignalP"/>
    </source>
</evidence>
<comment type="caution">
    <text evidence="3">The sequence shown here is derived from an EMBL/GenBank/DDBJ whole genome shotgun (WGS) entry which is preliminary data.</text>
</comment>
<feature type="chain" id="PRO_5047438759" description="Tetratricopeptide repeat protein" evidence="2">
    <location>
        <begin position="24"/>
        <end position="604"/>
    </location>
</feature>
<dbReference type="PANTHER" id="PTHR10098">
    <property type="entry name" value="RAPSYN-RELATED"/>
    <property type="match status" value="1"/>
</dbReference>
<dbReference type="PROSITE" id="PS50293">
    <property type="entry name" value="TPR_REGION"/>
    <property type="match status" value="2"/>
</dbReference>
<dbReference type="PROSITE" id="PS50005">
    <property type="entry name" value="TPR"/>
    <property type="match status" value="2"/>
</dbReference>
<keyword evidence="1" id="KW-0802">TPR repeat</keyword>
<protein>
    <recommendedName>
        <fullName evidence="5">Tetratricopeptide repeat protein</fullName>
    </recommendedName>
</protein>
<evidence type="ECO:0000313" key="4">
    <source>
        <dbReference type="Proteomes" id="UP000662678"/>
    </source>
</evidence>
<dbReference type="Proteomes" id="UP000662678">
    <property type="component" value="Unassembled WGS sequence"/>
</dbReference>
<proteinExistence type="predicted"/>
<dbReference type="InterPro" id="IPR019734">
    <property type="entry name" value="TPR_rpt"/>
</dbReference>
<name>A0ABQ3HEC1_9NEIS</name>
<keyword evidence="2" id="KW-0732">Signal</keyword>
<accession>A0ABQ3HEC1</accession>
<dbReference type="Pfam" id="PF13432">
    <property type="entry name" value="TPR_16"/>
    <property type="match status" value="1"/>
</dbReference>
<feature type="signal peptide" evidence="2">
    <location>
        <begin position="1"/>
        <end position="23"/>
    </location>
</feature>
<evidence type="ECO:0000313" key="3">
    <source>
        <dbReference type="EMBL" id="GHD81794.1"/>
    </source>
</evidence>
<evidence type="ECO:0000256" key="1">
    <source>
        <dbReference type="PROSITE-ProRule" id="PRU00339"/>
    </source>
</evidence>
<dbReference type="SMART" id="SM00028">
    <property type="entry name" value="TPR"/>
    <property type="match status" value="8"/>
</dbReference>
<dbReference type="Gene3D" id="1.25.40.10">
    <property type="entry name" value="Tetratricopeptide repeat domain"/>
    <property type="match status" value="4"/>
</dbReference>
<sequence length="604" mass="66096">MNKKTLTASFPAVLLVAHGHAHAANLIDDCTSLVNSQQYAKAEAVGRLAVQRTGAFEAFMCLGKAQHNQGKTKDALQNFLAADKIGREDWQIATAANWLGNAYSALGDNDKALEHHNRDLAIVRRQGDQAREATALNNVALIYDNKGDLDTALRYYEESLRIRPNEEGKSTVLNNIALLLNKKGNKTLAISRLEEAVALDRRLGNHHSLGQTLKNIGGLRRQAGDFEGAATNLTEGLTYLRQVGDKAWEASGLDEWARLKEAQGELSEARMVWSKAASLYRSIGNTNDANSSEARSQFLASAKGCEEFRKDKPAQALSIAGATLKKSPNDAEAWLCLGKIHHNEKKYAEAAKAFEQAIRLSPNKAVKADALDWAGWAYRYSEDTANAKRSSLQAATLAREVGAATNEASSLENLIIYERDDTQGNKQKMSEYCMALDVIPQEVSLYGWTWQSCGQLSVGSKDWPTAVRHYKKAVKTYAANKEPFDEGTARIKLGEYQVYKASYDQARANTLQGLKMLGEQQPPLAPEKLAAWKRYANTILGDISGLESKPEEAKANYRIALDAARVENSADEISYLTKKLAELETQTSASAAAAPGTASPVTKQ</sequence>
<dbReference type="SUPFAM" id="SSF48452">
    <property type="entry name" value="TPR-like"/>
    <property type="match status" value="3"/>
</dbReference>